<dbReference type="AlphaFoldDB" id="A0A4Y7TM54"/>
<organism evidence="2 3">
    <name type="scientific">Coprinellus micaceus</name>
    <name type="common">Glistening ink-cap mushroom</name>
    <name type="synonym">Coprinus micaceus</name>
    <dbReference type="NCBI Taxonomy" id="71717"/>
    <lineage>
        <taxon>Eukaryota</taxon>
        <taxon>Fungi</taxon>
        <taxon>Dikarya</taxon>
        <taxon>Basidiomycota</taxon>
        <taxon>Agaricomycotina</taxon>
        <taxon>Agaricomycetes</taxon>
        <taxon>Agaricomycetidae</taxon>
        <taxon>Agaricales</taxon>
        <taxon>Agaricineae</taxon>
        <taxon>Psathyrellaceae</taxon>
        <taxon>Coprinellus</taxon>
    </lineage>
</organism>
<dbReference type="EMBL" id="QPFP01000007">
    <property type="protein sequence ID" value="TEB35263.1"/>
    <property type="molecule type" value="Genomic_DNA"/>
</dbReference>
<sequence>MGSVVSAIGRGINAIISAIANVILTIVSAITYIIVAIFDVITDILCCRCFGSRRRKMRSGKTRYRRYGSSRY</sequence>
<evidence type="ECO:0000313" key="3">
    <source>
        <dbReference type="Proteomes" id="UP000298030"/>
    </source>
</evidence>
<keyword evidence="1" id="KW-1133">Transmembrane helix</keyword>
<evidence type="ECO:0000313" key="2">
    <source>
        <dbReference type="EMBL" id="TEB35263.1"/>
    </source>
</evidence>
<reference evidence="2 3" key="1">
    <citation type="journal article" date="2019" name="Nat. Ecol. Evol.">
        <title>Megaphylogeny resolves global patterns of mushroom evolution.</title>
        <authorList>
            <person name="Varga T."/>
            <person name="Krizsan K."/>
            <person name="Foldi C."/>
            <person name="Dima B."/>
            <person name="Sanchez-Garcia M."/>
            <person name="Sanchez-Ramirez S."/>
            <person name="Szollosi G.J."/>
            <person name="Szarkandi J.G."/>
            <person name="Papp V."/>
            <person name="Albert L."/>
            <person name="Andreopoulos W."/>
            <person name="Angelini C."/>
            <person name="Antonin V."/>
            <person name="Barry K.W."/>
            <person name="Bougher N.L."/>
            <person name="Buchanan P."/>
            <person name="Buyck B."/>
            <person name="Bense V."/>
            <person name="Catcheside P."/>
            <person name="Chovatia M."/>
            <person name="Cooper J."/>
            <person name="Damon W."/>
            <person name="Desjardin D."/>
            <person name="Finy P."/>
            <person name="Geml J."/>
            <person name="Haridas S."/>
            <person name="Hughes K."/>
            <person name="Justo A."/>
            <person name="Karasinski D."/>
            <person name="Kautmanova I."/>
            <person name="Kiss B."/>
            <person name="Kocsube S."/>
            <person name="Kotiranta H."/>
            <person name="LaButti K.M."/>
            <person name="Lechner B.E."/>
            <person name="Liimatainen K."/>
            <person name="Lipzen A."/>
            <person name="Lukacs Z."/>
            <person name="Mihaltcheva S."/>
            <person name="Morgado L.N."/>
            <person name="Niskanen T."/>
            <person name="Noordeloos M.E."/>
            <person name="Ohm R.A."/>
            <person name="Ortiz-Santana B."/>
            <person name="Ovrebo C."/>
            <person name="Racz N."/>
            <person name="Riley R."/>
            <person name="Savchenko A."/>
            <person name="Shiryaev A."/>
            <person name="Soop K."/>
            <person name="Spirin V."/>
            <person name="Szebenyi C."/>
            <person name="Tomsovsky M."/>
            <person name="Tulloss R.E."/>
            <person name="Uehling J."/>
            <person name="Grigoriev I.V."/>
            <person name="Vagvolgyi C."/>
            <person name="Papp T."/>
            <person name="Martin F.M."/>
            <person name="Miettinen O."/>
            <person name="Hibbett D.S."/>
            <person name="Nagy L.G."/>
        </authorList>
    </citation>
    <scope>NUCLEOTIDE SEQUENCE [LARGE SCALE GENOMIC DNA]</scope>
    <source>
        <strain evidence="2 3">FP101781</strain>
    </source>
</reference>
<gene>
    <name evidence="2" type="ORF">FA13DRAFT_1728059</name>
</gene>
<dbReference type="OrthoDB" id="3058779at2759"/>
<comment type="caution">
    <text evidence="2">The sequence shown here is derived from an EMBL/GenBank/DDBJ whole genome shotgun (WGS) entry which is preliminary data.</text>
</comment>
<evidence type="ECO:0000256" key="1">
    <source>
        <dbReference type="SAM" id="Phobius"/>
    </source>
</evidence>
<feature type="transmembrane region" description="Helical" evidence="1">
    <location>
        <begin position="7"/>
        <end position="24"/>
    </location>
</feature>
<dbReference type="Proteomes" id="UP000298030">
    <property type="component" value="Unassembled WGS sequence"/>
</dbReference>
<keyword evidence="1" id="KW-0812">Transmembrane</keyword>
<keyword evidence="1" id="KW-0472">Membrane</keyword>
<accession>A0A4Y7TM54</accession>
<protein>
    <submittedName>
        <fullName evidence="2">Uncharacterized protein</fullName>
    </submittedName>
</protein>
<proteinExistence type="predicted"/>
<keyword evidence="3" id="KW-1185">Reference proteome</keyword>
<name>A0A4Y7TM54_COPMI</name>
<feature type="transmembrane region" description="Helical" evidence="1">
    <location>
        <begin position="30"/>
        <end position="51"/>
    </location>
</feature>